<keyword evidence="3" id="KW-1185">Reference proteome</keyword>
<evidence type="ECO:0000313" key="2">
    <source>
        <dbReference type="EMBL" id="GMA25770.1"/>
    </source>
</evidence>
<protein>
    <recommendedName>
        <fullName evidence="4">DUF3071 domain-containing protein</fullName>
    </recommendedName>
</protein>
<gene>
    <name evidence="2" type="ORF">GCM10025864_35290</name>
</gene>
<evidence type="ECO:0000256" key="1">
    <source>
        <dbReference type="SAM" id="MobiDB-lite"/>
    </source>
</evidence>
<organism evidence="2 3">
    <name type="scientific">Luteimicrobium album</name>
    <dbReference type="NCBI Taxonomy" id="1054550"/>
    <lineage>
        <taxon>Bacteria</taxon>
        <taxon>Bacillati</taxon>
        <taxon>Actinomycetota</taxon>
        <taxon>Actinomycetes</taxon>
        <taxon>Micrococcales</taxon>
        <taxon>Luteimicrobium</taxon>
    </lineage>
</organism>
<comment type="caution">
    <text evidence="2">The sequence shown here is derived from an EMBL/GenBank/DDBJ whole genome shotgun (WGS) entry which is preliminary data.</text>
</comment>
<reference evidence="3" key="1">
    <citation type="journal article" date="2019" name="Int. J. Syst. Evol. Microbiol.">
        <title>The Global Catalogue of Microorganisms (GCM) 10K type strain sequencing project: providing services to taxonomists for standard genome sequencing and annotation.</title>
        <authorList>
            <consortium name="The Broad Institute Genomics Platform"/>
            <consortium name="The Broad Institute Genome Sequencing Center for Infectious Disease"/>
            <person name="Wu L."/>
            <person name="Ma J."/>
        </authorList>
    </citation>
    <scope>NUCLEOTIDE SEQUENCE [LARGE SCALE GENOMIC DNA]</scope>
    <source>
        <strain evidence="3">NBRC 106348</strain>
    </source>
</reference>
<sequence>MSVADVVALPFPAKDAHLDDDVDGVDLDPAPADEPAADDRGDHAADGGARDTGTARSAHGSEDDPALEPAGAGRAAERKPSSRKQRAKMPSWDEIMFGSRTDA</sequence>
<dbReference type="EMBL" id="BSUK01000001">
    <property type="protein sequence ID" value="GMA25770.1"/>
    <property type="molecule type" value="Genomic_DNA"/>
</dbReference>
<evidence type="ECO:0000313" key="3">
    <source>
        <dbReference type="Proteomes" id="UP001157091"/>
    </source>
</evidence>
<feature type="region of interest" description="Disordered" evidence="1">
    <location>
        <begin position="1"/>
        <end position="103"/>
    </location>
</feature>
<evidence type="ECO:0008006" key="4">
    <source>
        <dbReference type="Google" id="ProtNLM"/>
    </source>
</evidence>
<feature type="compositionally biased region" description="Basic and acidic residues" evidence="1">
    <location>
        <begin position="37"/>
        <end position="49"/>
    </location>
</feature>
<accession>A0ABQ6I7Q5</accession>
<dbReference type="RefSeq" id="WP_284294264.1">
    <property type="nucleotide sequence ID" value="NZ_BSUK01000001.1"/>
</dbReference>
<dbReference type="Proteomes" id="UP001157091">
    <property type="component" value="Unassembled WGS sequence"/>
</dbReference>
<proteinExistence type="predicted"/>
<name>A0ABQ6I7Q5_9MICO</name>